<feature type="domain" description="Flagellar hook-length control protein-like C-terminal" evidence="2">
    <location>
        <begin position="321"/>
        <end position="397"/>
    </location>
</feature>
<keyword evidence="4" id="KW-1185">Reference proteome</keyword>
<dbReference type="CDD" id="cd17470">
    <property type="entry name" value="T3SS_Flik_C"/>
    <property type="match status" value="1"/>
</dbReference>
<dbReference type="PANTHER" id="PTHR37533:SF2">
    <property type="entry name" value="FLAGELLAR HOOK-LENGTH CONTROL PROTEIN"/>
    <property type="match status" value="1"/>
</dbReference>
<dbReference type="Proteomes" id="UP001500133">
    <property type="component" value="Unassembled WGS sequence"/>
</dbReference>
<dbReference type="EMBL" id="BAAAZT010000059">
    <property type="protein sequence ID" value="GAA3903578.1"/>
    <property type="molecule type" value="Genomic_DNA"/>
</dbReference>
<organism evidence="3 4">
    <name type="scientific">Halomonas cibimaris</name>
    <dbReference type="NCBI Taxonomy" id="657012"/>
    <lineage>
        <taxon>Bacteria</taxon>
        <taxon>Pseudomonadati</taxon>
        <taxon>Pseudomonadota</taxon>
        <taxon>Gammaproteobacteria</taxon>
        <taxon>Oceanospirillales</taxon>
        <taxon>Halomonadaceae</taxon>
        <taxon>Halomonas</taxon>
    </lineage>
</organism>
<dbReference type="RefSeq" id="WP_344703390.1">
    <property type="nucleotide sequence ID" value="NZ_BAAAZT010000059.1"/>
</dbReference>
<sequence>MNLHALLANTASQGQPETGARRSAEGTQAGSFSRALGQATASGAGHLERSRPAADPGNAASAQRIDRQLEALGLSKAQRQSSEIQALMEHIRQHPEMAQALQTLADTLSPGTPQAAPALSGNTPELNDIAQRLDLLAEFSPSAGSDSQAAQWREALDDLLQSEGDGSPAAPLAGLLAAMTQTAGGSDKALPTQSSGLSVDALLAQGNSQPRQAGDAAALAGRPAETAALASALASASQTSQDGAISVSASPLNGTALRAALTTASDAAGHASPQALTGALASAGGNSAAGMAGAPAQASVAAPLGSPAWPQQLGQQLAQFSRRGGEQQVQLQIHPAELGPLSVSLKVSEHGGTQAHFLSSHAQVRQVVEQAIPQLREALAEQGIALGNTSVGEQTSGDEPAFANGGQPGTAAGSGADAEGAESLEPATRAQTLAVDGRVDLYA</sequence>
<proteinExistence type="predicted"/>
<feature type="region of interest" description="Disordered" evidence="1">
    <location>
        <begin position="389"/>
        <end position="431"/>
    </location>
</feature>
<dbReference type="InterPro" id="IPR038610">
    <property type="entry name" value="FliK-like_C_sf"/>
</dbReference>
<evidence type="ECO:0000313" key="4">
    <source>
        <dbReference type="Proteomes" id="UP001500133"/>
    </source>
</evidence>
<reference evidence="4" key="1">
    <citation type="journal article" date="2019" name="Int. J. Syst. Evol. Microbiol.">
        <title>The Global Catalogue of Microorganisms (GCM) 10K type strain sequencing project: providing services to taxonomists for standard genome sequencing and annotation.</title>
        <authorList>
            <consortium name="The Broad Institute Genomics Platform"/>
            <consortium name="The Broad Institute Genome Sequencing Center for Infectious Disease"/>
            <person name="Wu L."/>
            <person name="Ma J."/>
        </authorList>
    </citation>
    <scope>NUCLEOTIDE SEQUENCE [LARGE SCALE GENOMIC DNA]</scope>
    <source>
        <strain evidence="4">JCM 16914</strain>
    </source>
</reference>
<feature type="compositionally biased region" description="Low complexity" evidence="1">
    <location>
        <begin position="409"/>
        <end position="423"/>
    </location>
</feature>
<comment type="caution">
    <text evidence="3">The sequence shown here is derived from an EMBL/GenBank/DDBJ whole genome shotgun (WGS) entry which is preliminary data.</text>
</comment>
<gene>
    <name evidence="3" type="ORF">GCM10022228_12290</name>
</gene>
<name>A0ABP7LPZ9_9GAMM</name>
<evidence type="ECO:0000259" key="2">
    <source>
        <dbReference type="Pfam" id="PF02120"/>
    </source>
</evidence>
<feature type="region of interest" description="Disordered" evidence="1">
    <location>
        <begin position="1"/>
        <end position="62"/>
    </location>
</feature>
<protein>
    <recommendedName>
        <fullName evidence="2">Flagellar hook-length control protein-like C-terminal domain-containing protein</fullName>
    </recommendedName>
</protein>
<dbReference type="Gene3D" id="3.30.750.140">
    <property type="match status" value="1"/>
</dbReference>
<accession>A0ABP7LPZ9</accession>
<dbReference type="Pfam" id="PF02120">
    <property type="entry name" value="Flg_hook"/>
    <property type="match status" value="1"/>
</dbReference>
<evidence type="ECO:0000256" key="1">
    <source>
        <dbReference type="SAM" id="MobiDB-lite"/>
    </source>
</evidence>
<evidence type="ECO:0000313" key="3">
    <source>
        <dbReference type="EMBL" id="GAA3903578.1"/>
    </source>
</evidence>
<dbReference type="InterPro" id="IPR021136">
    <property type="entry name" value="Flagellar_hook_control-like_C"/>
</dbReference>
<dbReference type="PANTHER" id="PTHR37533">
    <property type="entry name" value="FLAGELLAR HOOK-LENGTH CONTROL PROTEIN"/>
    <property type="match status" value="1"/>
</dbReference>
<dbReference type="InterPro" id="IPR052563">
    <property type="entry name" value="FliK"/>
</dbReference>